<accession>A0A1J1C8R8</accession>
<evidence type="ECO:0000313" key="2">
    <source>
        <dbReference type="Proteomes" id="UP000183868"/>
    </source>
</evidence>
<dbReference type="AlphaFoldDB" id="A0A1J1C8R8"/>
<name>A0A1J1C8R8_CALAY</name>
<protein>
    <submittedName>
        <fullName evidence="1">Uncharacterized protein</fullName>
    </submittedName>
</protein>
<dbReference type="Proteomes" id="UP000183868">
    <property type="component" value="Chromosome"/>
</dbReference>
<evidence type="ECO:0000313" key="1">
    <source>
        <dbReference type="EMBL" id="APF18796.1"/>
    </source>
</evidence>
<reference evidence="1 2" key="1">
    <citation type="submission" date="2016-11" db="EMBL/GenBank/DDBJ databases">
        <title>Genomic analysis of Caldithrix abyssi and proposal of a novel bacterial phylum Caldithrichaeota.</title>
        <authorList>
            <person name="Kublanov I."/>
            <person name="Sigalova O."/>
            <person name="Gavrilov S."/>
            <person name="Lebedinsky A."/>
            <person name="Ivanova N."/>
            <person name="Daum C."/>
            <person name="Reddy T."/>
            <person name="Klenk H.P."/>
            <person name="Goker M."/>
            <person name="Reva O."/>
            <person name="Miroshnichenko M."/>
            <person name="Kyprides N."/>
            <person name="Woyke T."/>
            <person name="Gelfand M."/>
        </authorList>
    </citation>
    <scope>NUCLEOTIDE SEQUENCE [LARGE SCALE GENOMIC DNA]</scope>
    <source>
        <strain evidence="1 2">LF13</strain>
    </source>
</reference>
<proteinExistence type="predicted"/>
<dbReference type="EMBL" id="CP018099">
    <property type="protein sequence ID" value="APF18796.1"/>
    <property type="molecule type" value="Genomic_DNA"/>
</dbReference>
<dbReference type="KEGG" id="caby:Cabys_2047"/>
<gene>
    <name evidence="1" type="ORF">Cabys_2047</name>
</gene>
<organism evidence="1 2">
    <name type="scientific">Caldithrix abyssi DSM 13497</name>
    <dbReference type="NCBI Taxonomy" id="880073"/>
    <lineage>
        <taxon>Bacteria</taxon>
        <taxon>Pseudomonadati</taxon>
        <taxon>Calditrichota</taxon>
        <taxon>Calditrichia</taxon>
        <taxon>Calditrichales</taxon>
        <taxon>Calditrichaceae</taxon>
        <taxon>Caldithrix</taxon>
    </lineage>
</organism>
<sequence>MICQLNLNGLPRHAVRACVRKILFKTRLFPFPVSIRFEH</sequence>